<feature type="non-terminal residue" evidence="1">
    <location>
        <position position="1"/>
    </location>
</feature>
<organism evidence="1">
    <name type="scientific">Acinetobacter baumannii</name>
    <dbReference type="NCBI Taxonomy" id="470"/>
    <lineage>
        <taxon>Bacteria</taxon>
        <taxon>Pseudomonadati</taxon>
        <taxon>Pseudomonadota</taxon>
        <taxon>Gammaproteobacteria</taxon>
        <taxon>Moraxellales</taxon>
        <taxon>Moraxellaceae</taxon>
        <taxon>Acinetobacter</taxon>
        <taxon>Acinetobacter calcoaceticus/baumannii complex</taxon>
    </lineage>
</organism>
<accession>A0ABD5DGK3</accession>
<dbReference type="InterPro" id="IPR021548">
    <property type="entry name" value="DUF2895"/>
</dbReference>
<gene>
    <name evidence="1" type="ORF">FPK87_27885</name>
</gene>
<comment type="caution">
    <text evidence="1">The sequence shown here is derived from an EMBL/GenBank/DDBJ whole genome shotgun (WGS) entry which is preliminary data.</text>
</comment>
<reference evidence="1" key="1">
    <citation type="submission" date="2019-07" db="EMBL/GenBank/DDBJ databases">
        <title>Biological characteristics of mucoid Acinetobacter baumannii from a general hospital in China.</title>
        <authorList>
            <person name="Hua X."/>
            <person name="Yu Y."/>
        </authorList>
    </citation>
    <scope>NUCLEOTIDE SEQUENCE [LARGE SCALE GENOMIC DNA]</scope>
    <source>
        <strain evidence="1">N41</strain>
    </source>
</reference>
<name>A0ABD5DGK3_ACIBA</name>
<feature type="non-terminal residue" evidence="1">
    <location>
        <position position="77"/>
    </location>
</feature>
<dbReference type="EMBL" id="VMBB01001600">
    <property type="protein sequence ID" value="MDR8264245.1"/>
    <property type="molecule type" value="Genomic_DNA"/>
</dbReference>
<dbReference type="AlphaFoldDB" id="A0ABD5DGK3"/>
<protein>
    <submittedName>
        <fullName evidence="1">DUF2895 family protein</fullName>
    </submittedName>
</protein>
<sequence length="77" mass="9050">TVYAFGFYVFQQLNSWPKDGEQDYPARIKSLSPYLTPECQTLLEDDARKRNFSGELRERVRGIYEIPGRGYRGDRVE</sequence>
<dbReference type="Pfam" id="PF11444">
    <property type="entry name" value="DUF2895"/>
    <property type="match status" value="1"/>
</dbReference>
<proteinExistence type="predicted"/>
<evidence type="ECO:0000313" key="1">
    <source>
        <dbReference type="EMBL" id="MDR8264245.1"/>
    </source>
</evidence>